<dbReference type="Pfam" id="PF03435">
    <property type="entry name" value="Sacchrp_dh_NADP"/>
    <property type="match status" value="1"/>
</dbReference>
<accession>A0A8J2SGP5</accession>
<dbReference type="GO" id="GO:0005811">
    <property type="term" value="C:lipid droplet"/>
    <property type="evidence" value="ECO:0007669"/>
    <property type="project" value="TreeGrafter"/>
</dbReference>
<dbReference type="Proteomes" id="UP000789595">
    <property type="component" value="Unassembled WGS sequence"/>
</dbReference>
<protein>
    <recommendedName>
        <fullName evidence="2">Saccharopine dehydrogenase NADP binding domain-containing protein</fullName>
    </recommendedName>
</protein>
<evidence type="ECO:0000259" key="2">
    <source>
        <dbReference type="Pfam" id="PF03435"/>
    </source>
</evidence>
<dbReference type="GO" id="GO:0005739">
    <property type="term" value="C:mitochondrion"/>
    <property type="evidence" value="ECO:0007669"/>
    <property type="project" value="TreeGrafter"/>
</dbReference>
<dbReference type="EMBL" id="CAKKNE010000003">
    <property type="protein sequence ID" value="CAH0371600.1"/>
    <property type="molecule type" value="Genomic_DNA"/>
</dbReference>
<name>A0A8J2SGP5_9STRA</name>
<evidence type="ECO:0000313" key="3">
    <source>
        <dbReference type="EMBL" id="CAH0371600.1"/>
    </source>
</evidence>
<feature type="domain" description="Saccharopine dehydrogenase NADP binding" evidence="2">
    <location>
        <begin position="26"/>
        <end position="125"/>
    </location>
</feature>
<dbReference type="InterPro" id="IPR036291">
    <property type="entry name" value="NAD(P)-bd_dom_sf"/>
</dbReference>
<dbReference type="GO" id="GO:0005886">
    <property type="term" value="C:plasma membrane"/>
    <property type="evidence" value="ECO:0007669"/>
    <property type="project" value="TreeGrafter"/>
</dbReference>
<dbReference type="AlphaFoldDB" id="A0A8J2SGP5"/>
<proteinExistence type="inferred from homology"/>
<dbReference type="PANTHER" id="PTHR12286:SF5">
    <property type="entry name" value="SACCHAROPINE DEHYDROGENASE-LIKE OXIDOREDUCTASE"/>
    <property type="match status" value="1"/>
</dbReference>
<dbReference type="InterPro" id="IPR005097">
    <property type="entry name" value="Sacchrp_dh_NADP-bd"/>
</dbReference>
<dbReference type="SUPFAM" id="SSF51735">
    <property type="entry name" value="NAD(P)-binding Rossmann-fold domains"/>
    <property type="match status" value="1"/>
</dbReference>
<organism evidence="3 4">
    <name type="scientific">Pelagomonas calceolata</name>
    <dbReference type="NCBI Taxonomy" id="35677"/>
    <lineage>
        <taxon>Eukaryota</taxon>
        <taxon>Sar</taxon>
        <taxon>Stramenopiles</taxon>
        <taxon>Ochrophyta</taxon>
        <taxon>Pelagophyceae</taxon>
        <taxon>Pelagomonadales</taxon>
        <taxon>Pelagomonadaceae</taxon>
        <taxon>Pelagomonas</taxon>
    </lineage>
</organism>
<comment type="similarity">
    <text evidence="1">Belongs to the saccharopine dehydrogenase family.</text>
</comment>
<dbReference type="InterPro" id="IPR051276">
    <property type="entry name" value="Saccharopine_DH-like_oxidrdct"/>
</dbReference>
<dbReference type="PANTHER" id="PTHR12286">
    <property type="entry name" value="SACCHAROPINE DEHYDROGENASE-LIKE OXIDOREDUCTASE"/>
    <property type="match status" value="1"/>
</dbReference>
<evidence type="ECO:0000313" key="4">
    <source>
        <dbReference type="Proteomes" id="UP000789595"/>
    </source>
</evidence>
<comment type="caution">
    <text evidence="3">The sequence shown here is derived from an EMBL/GenBank/DDBJ whole genome shotgun (WGS) entry which is preliminary data.</text>
</comment>
<keyword evidence="4" id="KW-1185">Reference proteome</keyword>
<dbReference type="GO" id="GO:0009247">
    <property type="term" value="P:glycolipid biosynthetic process"/>
    <property type="evidence" value="ECO:0007669"/>
    <property type="project" value="TreeGrafter"/>
</dbReference>
<evidence type="ECO:0000256" key="1">
    <source>
        <dbReference type="ARBA" id="ARBA00038048"/>
    </source>
</evidence>
<sequence length="416" mass="44393">MLSLRRATTRALTARRLSTKREYDLVLFGATGYSGRMCADYLLRTHKGLRVALAGRDRAKLEKVAESCAVTPRIVIADAQDADALQRLAASTEVVASTAGPFRKYGSLLVEACAQEGTSYADITGESGWTLNMAAQHHETCVSTGAIIVPQAGFDSVPSDIGTMLAIKHHTAKTGAPPSEIRTYVTSMRGARFQGGTVDTLAHELAEPIRPVKPSAVRSATKTKIDWTHGTKPWQTVQLNGKTRYLSPFIMAGANCPIVRRSNGLLDYKDGLVYSEAMALPSLKSAVQNFAVLGIGTSLLKMGMLDFLRKRGMVPAAGAGPTLKQARRASYEYVIVATGDDGSRSETTWRGNGDPSAIATTIFLMETALGLLAKRGSGEGGVLTPAAALGDDLWARLRSAKWEAADEVPAVTVEHA</sequence>
<dbReference type="Gene3D" id="3.40.50.720">
    <property type="entry name" value="NAD(P)-binding Rossmann-like Domain"/>
    <property type="match status" value="1"/>
</dbReference>
<reference evidence="3" key="1">
    <citation type="submission" date="2021-11" db="EMBL/GenBank/DDBJ databases">
        <authorList>
            <consortium name="Genoscope - CEA"/>
            <person name="William W."/>
        </authorList>
    </citation>
    <scope>NUCLEOTIDE SEQUENCE</scope>
</reference>
<dbReference type="OrthoDB" id="10268090at2759"/>
<gene>
    <name evidence="3" type="ORF">PECAL_3P15490</name>
</gene>